<proteinExistence type="predicted"/>
<evidence type="ECO:0000313" key="2">
    <source>
        <dbReference type="Proteomes" id="UP001501009"/>
    </source>
</evidence>
<name>A0ABP7HJY7_9ACTN</name>
<dbReference type="RefSeq" id="WP_275780214.1">
    <property type="nucleotide sequence ID" value="NZ_BAABDE010000016.1"/>
</dbReference>
<protein>
    <submittedName>
        <fullName evidence="1">Uncharacterized protein</fullName>
    </submittedName>
</protein>
<gene>
    <name evidence="1" type="ORF">GCM10022403_033840</name>
</gene>
<organism evidence="1 2">
    <name type="scientific">Streptomyces coacervatus</name>
    <dbReference type="NCBI Taxonomy" id="647381"/>
    <lineage>
        <taxon>Bacteria</taxon>
        <taxon>Bacillati</taxon>
        <taxon>Actinomycetota</taxon>
        <taxon>Actinomycetes</taxon>
        <taxon>Kitasatosporales</taxon>
        <taxon>Streptomycetaceae</taxon>
        <taxon>Streptomyces</taxon>
    </lineage>
</organism>
<evidence type="ECO:0000313" key="1">
    <source>
        <dbReference type="EMBL" id="GAA3797145.1"/>
    </source>
</evidence>
<reference evidence="2" key="1">
    <citation type="journal article" date="2019" name="Int. J. Syst. Evol. Microbiol.">
        <title>The Global Catalogue of Microorganisms (GCM) 10K type strain sequencing project: providing services to taxonomists for standard genome sequencing and annotation.</title>
        <authorList>
            <consortium name="The Broad Institute Genomics Platform"/>
            <consortium name="The Broad Institute Genome Sequencing Center for Infectious Disease"/>
            <person name="Wu L."/>
            <person name="Ma J."/>
        </authorList>
    </citation>
    <scope>NUCLEOTIDE SEQUENCE [LARGE SCALE GENOMIC DNA]</scope>
    <source>
        <strain evidence="2">JCM 17138</strain>
    </source>
</reference>
<sequence>MSSDAWGDLTNSLTAVCDQFSQDRQIYEGFLTGSPAALEVVGEPYADDWGPRPSRNANMAGLLLTLVAVDHLACLAALLRPQSRVIYGPSAEARSAMEVAARGYHLLDPEITPLERICRQQNERLVSLSEGKRLAVLLKQPQESINVLDNRTKAIFDSARNHGLTPHPKANPHPYIGSKPPSATKLIDEAVGQPKGLGETYYKVMSAVAHGREHGITQYFTYQGALLDPTHADAFGSIETTPKMTAQYLSGTPRAMANILDRLYDRFGWPGAAIQPALTRMRATWDRIATST</sequence>
<accession>A0ABP7HJY7</accession>
<dbReference type="Proteomes" id="UP001501009">
    <property type="component" value="Unassembled WGS sequence"/>
</dbReference>
<comment type="caution">
    <text evidence="1">The sequence shown here is derived from an EMBL/GenBank/DDBJ whole genome shotgun (WGS) entry which is preliminary data.</text>
</comment>
<keyword evidence="2" id="KW-1185">Reference proteome</keyword>
<dbReference type="EMBL" id="BAABDE010000016">
    <property type="protein sequence ID" value="GAA3797145.1"/>
    <property type="molecule type" value="Genomic_DNA"/>
</dbReference>